<feature type="compositionally biased region" description="Polar residues" evidence="1">
    <location>
        <begin position="23"/>
        <end position="33"/>
    </location>
</feature>
<dbReference type="PANTHER" id="PTHR33157:SF12">
    <property type="entry name" value="TRANSPOSASE TNP1_EN_SPM-LIKE DOMAIN-CONTAINING PROTEIN"/>
    <property type="match status" value="1"/>
</dbReference>
<feature type="region of interest" description="Disordered" evidence="1">
    <location>
        <begin position="1"/>
        <end position="112"/>
    </location>
</feature>
<evidence type="ECO:0000313" key="2">
    <source>
        <dbReference type="EnsemblPlants" id="EMT24245"/>
    </source>
</evidence>
<dbReference type="PANTHER" id="PTHR33157">
    <property type="entry name" value="AUTONOMOUS TRANSPOSABLE ELEMENT EN-1 MOSAIC PROTEIN-RELATED"/>
    <property type="match status" value="1"/>
</dbReference>
<feature type="compositionally biased region" description="Polar residues" evidence="1">
    <location>
        <begin position="1"/>
        <end position="11"/>
    </location>
</feature>
<name>M8BH13_AEGTA</name>
<dbReference type="GO" id="GO:0032196">
    <property type="term" value="P:transposition"/>
    <property type="evidence" value="ECO:0007669"/>
    <property type="project" value="InterPro"/>
</dbReference>
<accession>M8BH13</accession>
<feature type="region of interest" description="Disordered" evidence="1">
    <location>
        <begin position="301"/>
        <end position="328"/>
    </location>
</feature>
<proteinExistence type="predicted"/>
<reference evidence="2" key="1">
    <citation type="submission" date="2015-06" db="UniProtKB">
        <authorList>
            <consortium name="EnsemblPlants"/>
        </authorList>
    </citation>
    <scope>IDENTIFICATION</scope>
</reference>
<dbReference type="InterPro" id="IPR039266">
    <property type="entry name" value="EN-1/SPM"/>
</dbReference>
<protein>
    <submittedName>
        <fullName evidence="2">Uncharacterized protein</fullName>
    </submittedName>
</protein>
<dbReference type="AlphaFoldDB" id="M8BH13"/>
<evidence type="ECO:0000256" key="1">
    <source>
        <dbReference type="SAM" id="MobiDB-lite"/>
    </source>
</evidence>
<sequence>MPSDSDGSTGSKYRRVPTDRTESSASHQATTEASSSSDGDVGVDLDAPDPLATESGDMEASDGSGSTSSNTSNRKKSGRGPGKVPEPTAASNHPVICPTGEGQWEFIPTQPKGARPPNHVIGSLLRKHFPGLSKSGDDDPPSPGLTWEHYLHNKDEHDVTMATRVINDFFQTFACVDGEQQKAIKGIMKSARKILPDTKHTLRYKAVMQCRPLDDKGEKMTRKTACQTNLLREEYLSVVKKPWMKDDCWEALVDMWCDPAWQAQHVEKRNERAKMPGPAHVQGSRNLTALKQHMEAKDLMAQRAVEEEQRRQAEQESREKEREDTNKRLKLLEDQLRVEHYLN</sequence>
<organism evidence="2">
    <name type="scientific">Aegilops tauschii</name>
    <name type="common">Tausch's goatgrass</name>
    <name type="synonym">Aegilops squarrosa</name>
    <dbReference type="NCBI Taxonomy" id="37682"/>
    <lineage>
        <taxon>Eukaryota</taxon>
        <taxon>Viridiplantae</taxon>
        <taxon>Streptophyta</taxon>
        <taxon>Embryophyta</taxon>
        <taxon>Tracheophyta</taxon>
        <taxon>Spermatophyta</taxon>
        <taxon>Magnoliopsida</taxon>
        <taxon>Liliopsida</taxon>
        <taxon>Poales</taxon>
        <taxon>Poaceae</taxon>
        <taxon>BOP clade</taxon>
        <taxon>Pooideae</taxon>
        <taxon>Triticodae</taxon>
        <taxon>Triticeae</taxon>
        <taxon>Triticinae</taxon>
        <taxon>Aegilops</taxon>
    </lineage>
</organism>
<dbReference type="EnsemblPlants" id="EMT24245">
    <property type="protein sequence ID" value="EMT24245"/>
    <property type="gene ID" value="F775_23472"/>
</dbReference>